<comment type="caution">
    <text evidence="1">The sequence shown here is derived from an EMBL/GenBank/DDBJ whole genome shotgun (WGS) entry which is preliminary data.</text>
</comment>
<reference evidence="1" key="1">
    <citation type="journal article" date="2014" name="Front. Microbiol.">
        <title>High frequency of phylogenetically diverse reductive dehalogenase-homologous genes in deep subseafloor sedimentary metagenomes.</title>
        <authorList>
            <person name="Kawai M."/>
            <person name="Futagami T."/>
            <person name="Toyoda A."/>
            <person name="Takaki Y."/>
            <person name="Nishi S."/>
            <person name="Hori S."/>
            <person name="Arai W."/>
            <person name="Tsubouchi T."/>
            <person name="Morono Y."/>
            <person name="Uchiyama I."/>
            <person name="Ito T."/>
            <person name="Fujiyama A."/>
            <person name="Inagaki F."/>
            <person name="Takami H."/>
        </authorList>
    </citation>
    <scope>NUCLEOTIDE SEQUENCE</scope>
    <source>
        <strain evidence="1">Expedition CK06-06</strain>
    </source>
</reference>
<name>X1PW57_9ZZZZ</name>
<feature type="non-terminal residue" evidence="1">
    <location>
        <position position="1"/>
    </location>
</feature>
<protein>
    <submittedName>
        <fullName evidence="1">Uncharacterized protein</fullName>
    </submittedName>
</protein>
<organism evidence="1">
    <name type="scientific">marine sediment metagenome</name>
    <dbReference type="NCBI Taxonomy" id="412755"/>
    <lineage>
        <taxon>unclassified sequences</taxon>
        <taxon>metagenomes</taxon>
        <taxon>ecological metagenomes</taxon>
    </lineage>
</organism>
<proteinExistence type="predicted"/>
<dbReference type="AlphaFoldDB" id="X1PW57"/>
<sequence length="42" mass="4666">NDKGFLLFSDTIFRGQGSMFKIEGIEGIEGKNNKKRVGSSYP</sequence>
<gene>
    <name evidence="1" type="ORF">S12H4_07517</name>
</gene>
<evidence type="ECO:0000313" key="1">
    <source>
        <dbReference type="EMBL" id="GAI60133.1"/>
    </source>
</evidence>
<accession>X1PW57</accession>
<dbReference type="EMBL" id="BARW01002784">
    <property type="protein sequence ID" value="GAI60133.1"/>
    <property type="molecule type" value="Genomic_DNA"/>
</dbReference>